<keyword evidence="4" id="KW-0223">Dioxygenase</keyword>
<feature type="compositionally biased region" description="Low complexity" evidence="7">
    <location>
        <begin position="26"/>
        <end position="39"/>
    </location>
</feature>
<evidence type="ECO:0000256" key="6">
    <source>
        <dbReference type="ARBA" id="ARBA00023004"/>
    </source>
</evidence>
<dbReference type="EMBL" id="MBAD02001501">
    <property type="protein sequence ID" value="RLN54144.1"/>
    <property type="molecule type" value="Genomic_DNA"/>
</dbReference>
<dbReference type="Proteomes" id="UP000284657">
    <property type="component" value="Unassembled WGS sequence"/>
</dbReference>
<evidence type="ECO:0000256" key="2">
    <source>
        <dbReference type="ARBA" id="ARBA00022723"/>
    </source>
</evidence>
<dbReference type="GO" id="GO:0031418">
    <property type="term" value="F:L-ascorbic acid binding"/>
    <property type="evidence" value="ECO:0007669"/>
    <property type="project" value="UniProtKB-KW"/>
</dbReference>
<comment type="cofactor">
    <cofactor evidence="1">
        <name>L-ascorbate</name>
        <dbReference type="ChEBI" id="CHEBI:38290"/>
    </cofactor>
</comment>
<dbReference type="PANTHER" id="PTHR12907">
    <property type="entry name" value="EGL NINE HOMOLOG-RELATED"/>
    <property type="match status" value="1"/>
</dbReference>
<keyword evidence="3" id="KW-0847">Vitamin C</keyword>
<evidence type="ECO:0000313" key="12">
    <source>
        <dbReference type="Proteomes" id="UP000284657"/>
    </source>
</evidence>
<accession>A0A3F2RCR3</accession>
<reference evidence="11 12" key="1">
    <citation type="submission" date="2018-07" db="EMBL/GenBank/DDBJ databases">
        <title>Genome sequencing of oomycete isolates from Chile give support for New Zealand origin for Phytophthora kernoviae and make available the first Nothophytophthora sp. genome.</title>
        <authorList>
            <person name="Studholme D.J."/>
            <person name="Sanfuentes E."/>
            <person name="Panda P."/>
            <person name="Hill R."/>
            <person name="Sambles C."/>
            <person name="Grant M."/>
            <person name="Williams N.M."/>
            <person name="Mcdougal R.L."/>
        </authorList>
    </citation>
    <scope>NUCLEOTIDE SEQUENCE [LARGE SCALE GENOMIC DNA]</scope>
    <source>
        <strain evidence="9">Chile6</strain>
        <strain evidence="10">Chile7</strain>
    </source>
</reference>
<evidence type="ECO:0000256" key="4">
    <source>
        <dbReference type="ARBA" id="ARBA00022964"/>
    </source>
</evidence>
<evidence type="ECO:0000313" key="9">
    <source>
        <dbReference type="EMBL" id="RLN53131.1"/>
    </source>
</evidence>
<evidence type="ECO:0000256" key="7">
    <source>
        <dbReference type="SAM" id="MobiDB-lite"/>
    </source>
</evidence>
<dbReference type="InterPro" id="IPR006620">
    <property type="entry name" value="Pro_4_hyd_alph"/>
</dbReference>
<keyword evidence="6" id="KW-0408">Iron</keyword>
<feature type="domain" description="Fe2OG dioxygenase" evidence="8">
    <location>
        <begin position="184"/>
        <end position="297"/>
    </location>
</feature>
<feature type="region of interest" description="Disordered" evidence="7">
    <location>
        <begin position="26"/>
        <end position="48"/>
    </location>
</feature>
<dbReference type="EMBL" id="MBDO02000654">
    <property type="protein sequence ID" value="RLN53131.1"/>
    <property type="molecule type" value="Genomic_DNA"/>
</dbReference>
<organism evidence="9 11">
    <name type="scientific">Phytophthora kernoviae</name>
    <dbReference type="NCBI Taxonomy" id="325452"/>
    <lineage>
        <taxon>Eukaryota</taxon>
        <taxon>Sar</taxon>
        <taxon>Stramenopiles</taxon>
        <taxon>Oomycota</taxon>
        <taxon>Peronosporomycetes</taxon>
        <taxon>Peronosporales</taxon>
        <taxon>Peronosporaceae</taxon>
        <taxon>Phytophthora</taxon>
    </lineage>
</organism>
<evidence type="ECO:0000256" key="5">
    <source>
        <dbReference type="ARBA" id="ARBA00023002"/>
    </source>
</evidence>
<dbReference type="PROSITE" id="PS51471">
    <property type="entry name" value="FE2OG_OXY"/>
    <property type="match status" value="1"/>
</dbReference>
<comment type="caution">
    <text evidence="9">The sequence shown here is derived from an EMBL/GenBank/DDBJ whole genome shotgun (WGS) entry which is preliminary data.</text>
</comment>
<dbReference type="SMART" id="SM00702">
    <property type="entry name" value="P4Hc"/>
    <property type="match status" value="1"/>
</dbReference>
<protein>
    <recommendedName>
        <fullName evidence="8">Fe2OG dioxygenase domain-containing protein</fullName>
    </recommendedName>
</protein>
<evidence type="ECO:0000256" key="1">
    <source>
        <dbReference type="ARBA" id="ARBA00001961"/>
    </source>
</evidence>
<dbReference type="GO" id="GO:0031543">
    <property type="term" value="F:peptidyl-proline dioxygenase activity"/>
    <property type="evidence" value="ECO:0007669"/>
    <property type="project" value="TreeGrafter"/>
</dbReference>
<keyword evidence="5" id="KW-0560">Oxidoreductase</keyword>
<keyword evidence="2" id="KW-0479">Metal-binding</keyword>
<dbReference type="InterPro" id="IPR005123">
    <property type="entry name" value="Oxoglu/Fe-dep_dioxygenase_dom"/>
</dbReference>
<dbReference type="Proteomes" id="UP000277300">
    <property type="component" value="Unassembled WGS sequence"/>
</dbReference>
<dbReference type="GO" id="GO:0008198">
    <property type="term" value="F:ferrous iron binding"/>
    <property type="evidence" value="ECO:0007669"/>
    <property type="project" value="TreeGrafter"/>
</dbReference>
<dbReference type="OrthoDB" id="76265at2759"/>
<evidence type="ECO:0000256" key="3">
    <source>
        <dbReference type="ARBA" id="ARBA00022896"/>
    </source>
</evidence>
<dbReference type="InterPro" id="IPR051559">
    <property type="entry name" value="HIF_prolyl_hydroxylases"/>
</dbReference>
<sequence length="300" mass="33062">METTLLSALSPQLQALIEVSLGAKLPTSTTTSKPSGDKPNGSSDRVESVENYQLEESSPQVLGAMCSSAQLNPSELFALKHPDSPGFVVKEHFLGQQNALAVRDALLEMVQSHPFHEAKIGVGENLRNDRAVRGDRIHWIQVPRDPNAPTSEGVISPAILHLHKQVGSLVFGLKKVSPELDLRNVVSTQLAIFSGDGARFVKHLDANSNAQWDEYGATSNDGLVRLVTCVYYLSDQWNSEHGGQLRVHLKDTSVLPVCHWDIPPKLDTLVVFRSLGVEHEVLPTHQERMAITIWYYGKPK</sequence>
<dbReference type="GO" id="GO:0071456">
    <property type="term" value="P:cellular response to hypoxia"/>
    <property type="evidence" value="ECO:0007669"/>
    <property type="project" value="TreeGrafter"/>
</dbReference>
<dbReference type="Gene3D" id="2.60.120.620">
    <property type="entry name" value="q2cbj1_9rhob like domain"/>
    <property type="match status" value="1"/>
</dbReference>
<gene>
    <name evidence="10" type="ORF">BBJ29_009065</name>
    <name evidence="9" type="ORF">BBP00_00009410</name>
</gene>
<dbReference type="InterPro" id="IPR044862">
    <property type="entry name" value="Pro_4_hyd_alph_FE2OG_OXY"/>
</dbReference>
<dbReference type="AlphaFoldDB" id="A0A3F2RCR3"/>
<name>A0A3F2RCR3_9STRA</name>
<dbReference type="PANTHER" id="PTHR12907:SF26">
    <property type="entry name" value="HIF PROLYL HYDROXYLASE, ISOFORM C"/>
    <property type="match status" value="1"/>
</dbReference>
<evidence type="ECO:0000313" key="11">
    <source>
        <dbReference type="Proteomes" id="UP000277300"/>
    </source>
</evidence>
<dbReference type="Pfam" id="PF13640">
    <property type="entry name" value="2OG-FeII_Oxy_3"/>
    <property type="match status" value="1"/>
</dbReference>
<evidence type="ECO:0000259" key="8">
    <source>
        <dbReference type="PROSITE" id="PS51471"/>
    </source>
</evidence>
<proteinExistence type="predicted"/>
<evidence type="ECO:0000313" key="10">
    <source>
        <dbReference type="EMBL" id="RLN54144.1"/>
    </source>
</evidence>